<keyword evidence="1" id="KW-0472">Membrane</keyword>
<evidence type="ECO:0000313" key="3">
    <source>
        <dbReference type="EMBL" id="PQQ17975.1"/>
    </source>
</evidence>
<gene>
    <name evidence="3" type="ORF">Pyn_15245</name>
</gene>
<feature type="signal peptide" evidence="2">
    <location>
        <begin position="1"/>
        <end position="21"/>
    </location>
</feature>
<organism evidence="3 4">
    <name type="scientific">Prunus yedoensis var. nudiflora</name>
    <dbReference type="NCBI Taxonomy" id="2094558"/>
    <lineage>
        <taxon>Eukaryota</taxon>
        <taxon>Viridiplantae</taxon>
        <taxon>Streptophyta</taxon>
        <taxon>Embryophyta</taxon>
        <taxon>Tracheophyta</taxon>
        <taxon>Spermatophyta</taxon>
        <taxon>Magnoliopsida</taxon>
        <taxon>eudicotyledons</taxon>
        <taxon>Gunneridae</taxon>
        <taxon>Pentapetalae</taxon>
        <taxon>rosids</taxon>
        <taxon>fabids</taxon>
        <taxon>Rosales</taxon>
        <taxon>Rosaceae</taxon>
        <taxon>Amygdaloideae</taxon>
        <taxon>Amygdaleae</taxon>
        <taxon>Prunus</taxon>
    </lineage>
</organism>
<reference evidence="3 4" key="1">
    <citation type="submission" date="2018-02" db="EMBL/GenBank/DDBJ databases">
        <title>Draft genome of wild Prunus yedoensis var. nudiflora.</title>
        <authorList>
            <person name="Baek S."/>
            <person name="Kim J.-H."/>
            <person name="Choi K."/>
            <person name="Kim G.-B."/>
            <person name="Cho A."/>
            <person name="Jang H."/>
            <person name="Shin C.-H."/>
            <person name="Yu H.-J."/>
            <person name="Mun J.-H."/>
        </authorList>
    </citation>
    <scope>NUCLEOTIDE SEQUENCE [LARGE SCALE GENOMIC DNA]</scope>
    <source>
        <strain evidence="4">cv. Jeju island</strain>
        <tissue evidence="3">Leaf</tissue>
    </source>
</reference>
<keyword evidence="1" id="KW-1133">Transmembrane helix</keyword>
<name>A0A314ZDT1_PRUYE</name>
<feature type="chain" id="PRO_5016395691" evidence="2">
    <location>
        <begin position="22"/>
        <end position="156"/>
    </location>
</feature>
<proteinExistence type="predicted"/>
<dbReference type="EMBL" id="PJQY01000129">
    <property type="protein sequence ID" value="PQQ17975.1"/>
    <property type="molecule type" value="Genomic_DNA"/>
</dbReference>
<keyword evidence="2" id="KW-0732">Signal</keyword>
<evidence type="ECO:0000256" key="1">
    <source>
        <dbReference type="SAM" id="Phobius"/>
    </source>
</evidence>
<feature type="transmembrane region" description="Helical" evidence="1">
    <location>
        <begin position="109"/>
        <end position="134"/>
    </location>
</feature>
<sequence length="156" mass="16659">MANFLKLTTILSLVLLSLVLALHSQMAFSSSELEDGEEYVLDSPNPSFRSRSRFLASIIKRVHIVIPSSTTFAMGFRQTKGPAFSIAARHIAEMFLAIGIIVGNVGTNASLACIVAMGLASILLSMPTIVASVVKSVSMGLNASMDIVGMLRLIRC</sequence>
<evidence type="ECO:0000313" key="4">
    <source>
        <dbReference type="Proteomes" id="UP000250321"/>
    </source>
</evidence>
<keyword evidence="1" id="KW-0812">Transmembrane</keyword>
<dbReference type="AlphaFoldDB" id="A0A314ZDT1"/>
<protein>
    <submittedName>
        <fullName evidence="3">Protein GRIM REAPER</fullName>
    </submittedName>
</protein>
<comment type="caution">
    <text evidence="3">The sequence shown here is derived from an EMBL/GenBank/DDBJ whole genome shotgun (WGS) entry which is preliminary data.</text>
</comment>
<keyword evidence="4" id="KW-1185">Reference proteome</keyword>
<evidence type="ECO:0000256" key="2">
    <source>
        <dbReference type="SAM" id="SignalP"/>
    </source>
</evidence>
<feature type="transmembrane region" description="Helical" evidence="1">
    <location>
        <begin position="86"/>
        <end position="103"/>
    </location>
</feature>
<dbReference type="Proteomes" id="UP000250321">
    <property type="component" value="Unassembled WGS sequence"/>
</dbReference>
<dbReference type="STRING" id="2094558.A0A314ZDT1"/>
<accession>A0A314ZDT1</accession>